<proteinExistence type="predicted"/>
<reference evidence="6 7" key="1">
    <citation type="submission" date="2024-10" db="EMBL/GenBank/DDBJ databases">
        <title>Updated reference genomes for cyclostephanoid diatoms.</title>
        <authorList>
            <person name="Roberts W.R."/>
            <person name="Alverson A.J."/>
        </authorList>
    </citation>
    <scope>NUCLEOTIDE SEQUENCE [LARGE SCALE GENOMIC DNA]</scope>
    <source>
        <strain evidence="6 7">AJA232-27</strain>
    </source>
</reference>
<evidence type="ECO:0000256" key="1">
    <source>
        <dbReference type="ARBA" id="ARBA00023004"/>
    </source>
</evidence>
<dbReference type="InterPro" id="IPR002840">
    <property type="entry name" value="PMDh-S-like_dom"/>
</dbReference>
<dbReference type="EMBL" id="JALLBG020000023">
    <property type="protein sequence ID" value="KAL3771574.1"/>
    <property type="molecule type" value="Genomic_DNA"/>
</dbReference>
<evidence type="ECO:0000313" key="7">
    <source>
        <dbReference type="Proteomes" id="UP001530293"/>
    </source>
</evidence>
<dbReference type="GO" id="GO:0016829">
    <property type="term" value="F:lyase activity"/>
    <property type="evidence" value="ECO:0007669"/>
    <property type="project" value="UniProtKB-KW"/>
</dbReference>
<dbReference type="PANTHER" id="PTHR36577:SF3">
    <property type="entry name" value="DUF521 DOMAIN PROTEIN (AFU_ORTHOLOGUE AFUA_6G00490)"/>
    <property type="match status" value="1"/>
</dbReference>
<dbReference type="Proteomes" id="UP001530293">
    <property type="component" value="Unassembled WGS sequence"/>
</dbReference>
<dbReference type="InterPro" id="IPR007506">
    <property type="entry name" value="PMDh-L-like_dom"/>
</dbReference>
<keyword evidence="1" id="KW-0408">Iron</keyword>
<gene>
    <name evidence="6" type="ORF">ACHAWU_003749</name>
</gene>
<protein>
    <submittedName>
        <fullName evidence="6">Uncharacterized protein</fullName>
    </submittedName>
</protein>
<comment type="caution">
    <text evidence="6">The sequence shown here is derived from an EMBL/GenBank/DDBJ whole genome shotgun (WGS) entry which is preliminary data.</text>
</comment>
<evidence type="ECO:0000259" key="5">
    <source>
        <dbReference type="Pfam" id="PF04412"/>
    </source>
</evidence>
<dbReference type="Gene3D" id="3.50.30.10">
    <property type="entry name" value="Phosphohistidine domain"/>
    <property type="match status" value="1"/>
</dbReference>
<keyword evidence="7" id="KW-1185">Reference proteome</keyword>
<evidence type="ECO:0000256" key="2">
    <source>
        <dbReference type="ARBA" id="ARBA00023239"/>
    </source>
</evidence>
<dbReference type="Pfam" id="PF01989">
    <property type="entry name" value="AcnX_swivel_put"/>
    <property type="match status" value="1"/>
</dbReference>
<sequence length="693" mass="75402">MPAETNNKINEGSTINGNDSGNTLYSTTPLSFWGGISPITSIIIDTTHPLHNHTISHKILCIPSGRGSCTGSQVMLELILNGLAPMAIVLRDDVDSILCTGAIIAQEFFLGKEEEELLDLSTTTTTLPSDVTSPAAAASDNHNVNRKRKRRIPIIVAVGEANFAKLQGHTTLSIHEDENDEGTICITSESGDLNIRTPNLLKLPNTLSWGEFEDPTKFTTPAEIVAKRTISRIASVSSGATTPTTTTSVIPITSAHIDAVTYIGNGGLKFVQKLVELGGRVKVTTTLNSQSCDRRHWSTLGVNATLAHNANAVGDAYLQLGCEERSFTCAPYLLPTRPKLGDNIIWGESNAVVYSNSVIGARTEKYADYFDILAAIVGYVPNVGVHVDENREPTMVIDATRIIEEHVLPIIVNKDGSNNDTTKKENGLLNYVEEVDSFFPVMGWICGNLSEGAVPLILGFDRLDEVTDDNLKAFCAAFGTTGTAPLFHMANITPEAMGDERVDSMLHSCGGKRVEVTVDMLRKSYMTLDSGNDGNDDVSLVALGNPHLSVKELGLLSDLIEQDDRPKHTDVKVIATLGRHVQSEGEKLGYIQKLQSFGMTFINDTCWCMLLDPPIIPSRPDAKILTNSGKYAHYGPGLTNRNVRFGSMHQCIEVAKSGRMNRSTNGGRSSTNLPRWLRSYSTQSIIRFMRNVK</sequence>
<dbReference type="AlphaFoldDB" id="A0ABD3N639"/>
<feature type="domain" description="Phosphomevalonate dehydratase small subunit-like" evidence="4">
    <location>
        <begin position="30"/>
        <end position="106"/>
    </location>
</feature>
<feature type="domain" description="Phosphomevalonate dehydratase large subunit-like" evidence="5">
    <location>
        <begin position="247"/>
        <end position="653"/>
    </location>
</feature>
<dbReference type="CDD" id="cd01356">
    <property type="entry name" value="AcnX_swivel"/>
    <property type="match status" value="1"/>
</dbReference>
<dbReference type="PANTHER" id="PTHR36577">
    <property type="entry name" value="DUF521 DOMAIN PROTEIN (AFU_ORTHOLOGUE AFUA_6G00490)"/>
    <property type="match status" value="1"/>
</dbReference>
<evidence type="ECO:0000259" key="4">
    <source>
        <dbReference type="Pfam" id="PF01989"/>
    </source>
</evidence>
<accession>A0ABD3N639</accession>
<feature type="region of interest" description="Disordered" evidence="3">
    <location>
        <begin position="1"/>
        <end position="20"/>
    </location>
</feature>
<keyword evidence="2" id="KW-0456">Lyase</keyword>
<organism evidence="6 7">
    <name type="scientific">Discostella pseudostelligera</name>
    <dbReference type="NCBI Taxonomy" id="259834"/>
    <lineage>
        <taxon>Eukaryota</taxon>
        <taxon>Sar</taxon>
        <taxon>Stramenopiles</taxon>
        <taxon>Ochrophyta</taxon>
        <taxon>Bacillariophyta</taxon>
        <taxon>Coscinodiscophyceae</taxon>
        <taxon>Thalassiosirophycidae</taxon>
        <taxon>Stephanodiscales</taxon>
        <taxon>Stephanodiscaceae</taxon>
        <taxon>Discostella</taxon>
    </lineage>
</organism>
<dbReference type="Pfam" id="PF04412">
    <property type="entry name" value="AcnX"/>
    <property type="match status" value="1"/>
</dbReference>
<dbReference type="SUPFAM" id="SSF52016">
    <property type="entry name" value="LeuD/IlvD-like"/>
    <property type="match status" value="1"/>
</dbReference>
<evidence type="ECO:0000313" key="6">
    <source>
        <dbReference type="EMBL" id="KAL3771574.1"/>
    </source>
</evidence>
<evidence type="ECO:0000256" key="3">
    <source>
        <dbReference type="SAM" id="MobiDB-lite"/>
    </source>
</evidence>
<name>A0ABD3N639_9STRA</name>